<dbReference type="SUPFAM" id="SSF57783">
    <property type="entry name" value="Zinc beta-ribbon"/>
    <property type="match status" value="1"/>
</dbReference>
<reference evidence="1" key="1">
    <citation type="journal article" date="2015" name="Nature">
        <title>Complex archaea that bridge the gap between prokaryotes and eukaryotes.</title>
        <authorList>
            <person name="Spang A."/>
            <person name="Saw J.H."/>
            <person name="Jorgensen S.L."/>
            <person name="Zaremba-Niedzwiedzka K."/>
            <person name="Martijn J."/>
            <person name="Lind A.E."/>
            <person name="van Eijk R."/>
            <person name="Schleper C."/>
            <person name="Guy L."/>
            <person name="Ettema T.J."/>
        </authorList>
    </citation>
    <scope>NUCLEOTIDE SEQUENCE</scope>
</reference>
<proteinExistence type="predicted"/>
<evidence type="ECO:0008006" key="2">
    <source>
        <dbReference type="Google" id="ProtNLM"/>
    </source>
</evidence>
<dbReference type="EMBL" id="LAZR01069263">
    <property type="protein sequence ID" value="KKK48059.1"/>
    <property type="molecule type" value="Genomic_DNA"/>
</dbReference>
<comment type="caution">
    <text evidence="1">The sequence shown here is derived from an EMBL/GenBank/DDBJ whole genome shotgun (WGS) entry which is preliminary data.</text>
</comment>
<sequence>MNKGGGMKEKEICPECRDGWMVKDGELFVCTHCGHEIPAGEV</sequence>
<dbReference type="Gene3D" id="2.20.25.10">
    <property type="match status" value="1"/>
</dbReference>
<accession>A0A0F8Y1J2</accession>
<protein>
    <recommendedName>
        <fullName evidence="2">TFIIB-type domain-containing protein</fullName>
    </recommendedName>
</protein>
<name>A0A0F8Y1J2_9ZZZZ</name>
<evidence type="ECO:0000313" key="1">
    <source>
        <dbReference type="EMBL" id="KKK48059.1"/>
    </source>
</evidence>
<organism evidence="1">
    <name type="scientific">marine sediment metagenome</name>
    <dbReference type="NCBI Taxonomy" id="412755"/>
    <lineage>
        <taxon>unclassified sequences</taxon>
        <taxon>metagenomes</taxon>
        <taxon>ecological metagenomes</taxon>
    </lineage>
</organism>
<gene>
    <name evidence="1" type="ORF">LCGC14_3148960</name>
</gene>
<dbReference type="AlphaFoldDB" id="A0A0F8Y1J2"/>